<evidence type="ECO:0000313" key="2">
    <source>
        <dbReference type="Proteomes" id="UP000095287"/>
    </source>
</evidence>
<feature type="region of interest" description="Disordered" evidence="1">
    <location>
        <begin position="163"/>
        <end position="188"/>
    </location>
</feature>
<dbReference type="Proteomes" id="UP000095287">
    <property type="component" value="Unplaced"/>
</dbReference>
<dbReference type="AlphaFoldDB" id="A0A1I7ZC64"/>
<protein>
    <submittedName>
        <fullName evidence="3">Uncharacterized protein</fullName>
    </submittedName>
</protein>
<dbReference type="WBParaSite" id="L893_g25051.t1">
    <property type="protein sequence ID" value="L893_g25051.t1"/>
    <property type="gene ID" value="L893_g25051"/>
</dbReference>
<evidence type="ECO:0000256" key="1">
    <source>
        <dbReference type="SAM" id="MobiDB-lite"/>
    </source>
</evidence>
<reference evidence="3" key="1">
    <citation type="submission" date="2016-11" db="UniProtKB">
        <authorList>
            <consortium name="WormBaseParasite"/>
        </authorList>
    </citation>
    <scope>IDENTIFICATION</scope>
</reference>
<sequence length="215" mass="23424">MVIFGPHAFRNSLAGAFQAAPKCAAENATVQTIILCKWPTALWPARPVSGVAPDYASTPAKDGSEAQVVTAAIDALRRRLIGPEEPSRHLPVPGDNWPRRERLGIKIEPSIDLASSVPRPLEERNLCELPRRERFASPTVICGGAIDCRKGRLSLARASRGHNCPVPEGPSADGRGAATFPESQETKKRRGQLLLLMEREEEAVTRWLPGIGHVY</sequence>
<evidence type="ECO:0000313" key="3">
    <source>
        <dbReference type="WBParaSite" id="L893_g25051.t1"/>
    </source>
</evidence>
<keyword evidence="2" id="KW-1185">Reference proteome</keyword>
<proteinExistence type="predicted"/>
<accession>A0A1I7ZC64</accession>
<organism evidence="2 3">
    <name type="scientific">Steinernema glaseri</name>
    <dbReference type="NCBI Taxonomy" id="37863"/>
    <lineage>
        <taxon>Eukaryota</taxon>
        <taxon>Metazoa</taxon>
        <taxon>Ecdysozoa</taxon>
        <taxon>Nematoda</taxon>
        <taxon>Chromadorea</taxon>
        <taxon>Rhabditida</taxon>
        <taxon>Tylenchina</taxon>
        <taxon>Panagrolaimomorpha</taxon>
        <taxon>Strongyloidoidea</taxon>
        <taxon>Steinernematidae</taxon>
        <taxon>Steinernema</taxon>
    </lineage>
</organism>
<name>A0A1I7ZC64_9BILA</name>